<evidence type="ECO:0000313" key="2">
    <source>
        <dbReference type="EMBL" id="CAF4476349.1"/>
    </source>
</evidence>
<reference evidence="1" key="1">
    <citation type="submission" date="2021-02" db="EMBL/GenBank/DDBJ databases">
        <authorList>
            <person name="Nowell W R."/>
        </authorList>
    </citation>
    <scope>NUCLEOTIDE SEQUENCE</scope>
</reference>
<keyword evidence="3" id="KW-1185">Reference proteome</keyword>
<gene>
    <name evidence="1" type="ORF">GPM918_LOCUS42351</name>
    <name evidence="2" type="ORF">SRO942_LOCUS43569</name>
</gene>
<protein>
    <submittedName>
        <fullName evidence="1">Uncharacterized protein</fullName>
    </submittedName>
</protein>
<dbReference type="EMBL" id="CAJOBC010101863">
    <property type="protein sequence ID" value="CAF4476349.1"/>
    <property type="molecule type" value="Genomic_DNA"/>
</dbReference>
<dbReference type="EMBL" id="CAJNOQ010035483">
    <property type="protein sequence ID" value="CAF1599701.1"/>
    <property type="molecule type" value="Genomic_DNA"/>
</dbReference>
<organism evidence="1 3">
    <name type="scientific">Didymodactylos carnosus</name>
    <dbReference type="NCBI Taxonomy" id="1234261"/>
    <lineage>
        <taxon>Eukaryota</taxon>
        <taxon>Metazoa</taxon>
        <taxon>Spiralia</taxon>
        <taxon>Gnathifera</taxon>
        <taxon>Rotifera</taxon>
        <taxon>Eurotatoria</taxon>
        <taxon>Bdelloidea</taxon>
        <taxon>Philodinida</taxon>
        <taxon>Philodinidae</taxon>
        <taxon>Didymodactylos</taxon>
    </lineage>
</organism>
<feature type="non-terminal residue" evidence="1">
    <location>
        <position position="122"/>
    </location>
</feature>
<evidence type="ECO:0000313" key="1">
    <source>
        <dbReference type="EMBL" id="CAF1599701.1"/>
    </source>
</evidence>
<evidence type="ECO:0000313" key="3">
    <source>
        <dbReference type="Proteomes" id="UP000663829"/>
    </source>
</evidence>
<name>A0A816AR75_9BILA</name>
<dbReference type="Proteomes" id="UP000663829">
    <property type="component" value="Unassembled WGS sequence"/>
</dbReference>
<comment type="caution">
    <text evidence="1">The sequence shown here is derived from an EMBL/GenBank/DDBJ whole genome shotgun (WGS) entry which is preliminary data.</text>
</comment>
<sequence length="122" mass="14255">IIQSNCIQNLNIIVWLTCSMIKMNKIDLNIIRTCLPKQTAISRPGNVTEKELIVFVLLCSNYTLIQGFLNPTLLFANTICTNDQQTWWKIALRSYSHLSLGEDEYEERLKLLYMLIYLNKRL</sequence>
<dbReference type="AlphaFoldDB" id="A0A816AR75"/>
<dbReference type="Proteomes" id="UP000681722">
    <property type="component" value="Unassembled WGS sequence"/>
</dbReference>
<proteinExistence type="predicted"/>
<accession>A0A816AR75</accession>